<reference evidence="1" key="1">
    <citation type="submission" date="2023-11" db="EMBL/GenBank/DDBJ databases">
        <title>The genome sequences of three competitors of mushroom-forming fungi.</title>
        <authorList>
            <person name="Beijen E."/>
            <person name="Ohm R.A."/>
        </authorList>
    </citation>
    <scope>NUCLEOTIDE SEQUENCE</scope>
    <source>
        <strain evidence="1">CBS 100526</strain>
    </source>
</reference>
<comment type="caution">
    <text evidence="1">The sequence shown here is derived from an EMBL/GenBank/DDBJ whole genome shotgun (WGS) entry which is preliminary data.</text>
</comment>
<dbReference type="EMBL" id="JAWRVG010000025">
    <property type="protein sequence ID" value="KAK4070958.1"/>
    <property type="molecule type" value="Genomic_DNA"/>
</dbReference>
<dbReference type="GeneID" id="87920842"/>
<dbReference type="RefSeq" id="XP_062754578.1">
    <property type="nucleotide sequence ID" value="XM_062900937.1"/>
</dbReference>
<accession>A0AAE1LYL1</accession>
<proteinExistence type="predicted"/>
<gene>
    <name evidence="1" type="ORF">Triagg1_6325</name>
</gene>
<dbReference type="Proteomes" id="UP001273209">
    <property type="component" value="Unassembled WGS sequence"/>
</dbReference>
<sequence length="296" mass="33245">MEYSKTYFILPTTIYKPDDYIQLGQIITDPRKPFERLAKPLPLEGPLRPHTSPLLEWSATNVKTGECSVGIFSHVVNIMAAEASGSQSQHEALSWEAALLETRFFEISEDPTYVERTAKVPAVEEWLKQHRRFGKTVYMITGLKIAKNPGKVAYDGADTSTLAVNLRATLDPENALEAGVAAGNLRSGVTAYEARAETAYIFAYRLRKLRVTWRNRFRIGDYKAGGNLYGANNRGVDMRVSEEEEDEDSMFEIESVSFERGDFGASLPKKDKRFRAFDEQDNSACLAIQVDVKNLV</sequence>
<name>A0AAE1LYL1_9HYPO</name>
<dbReference type="AlphaFoldDB" id="A0AAE1LYL1"/>
<evidence type="ECO:0000313" key="2">
    <source>
        <dbReference type="Proteomes" id="UP001273209"/>
    </source>
</evidence>
<organism evidence="1 2">
    <name type="scientific">Trichoderma aggressivum f. europaeum</name>
    <dbReference type="NCBI Taxonomy" id="173218"/>
    <lineage>
        <taxon>Eukaryota</taxon>
        <taxon>Fungi</taxon>
        <taxon>Dikarya</taxon>
        <taxon>Ascomycota</taxon>
        <taxon>Pezizomycotina</taxon>
        <taxon>Sordariomycetes</taxon>
        <taxon>Hypocreomycetidae</taxon>
        <taxon>Hypocreales</taxon>
        <taxon>Hypocreaceae</taxon>
        <taxon>Trichoderma</taxon>
    </lineage>
</organism>
<evidence type="ECO:0000313" key="1">
    <source>
        <dbReference type="EMBL" id="KAK4070958.1"/>
    </source>
</evidence>
<keyword evidence="2" id="KW-1185">Reference proteome</keyword>
<protein>
    <submittedName>
        <fullName evidence="1">Uncharacterized protein</fullName>
    </submittedName>
</protein>